<comment type="similarity">
    <text evidence="8">Belongs to the tRNA(Ile)-lysidine synthase family.</text>
</comment>
<evidence type="ECO:0000313" key="11">
    <source>
        <dbReference type="Proteomes" id="UP000244441"/>
    </source>
</evidence>
<dbReference type="SUPFAM" id="SSF82829">
    <property type="entry name" value="MesJ substrate recognition domain-like"/>
    <property type="match status" value="1"/>
</dbReference>
<keyword evidence="2 8" id="KW-0963">Cytoplasm</keyword>
<dbReference type="Pfam" id="PF11734">
    <property type="entry name" value="TilS_C"/>
    <property type="match status" value="1"/>
</dbReference>
<keyword evidence="3 8" id="KW-0436">Ligase</keyword>
<evidence type="ECO:0000313" key="10">
    <source>
        <dbReference type="EMBL" id="AWB68135.1"/>
    </source>
</evidence>
<dbReference type="OrthoDB" id="9807403at2"/>
<evidence type="ECO:0000256" key="8">
    <source>
        <dbReference type="HAMAP-Rule" id="MF_01161"/>
    </source>
</evidence>
<dbReference type="PANTHER" id="PTHR43033:SF1">
    <property type="entry name" value="TRNA(ILE)-LYSIDINE SYNTHASE-RELATED"/>
    <property type="match status" value="1"/>
</dbReference>
<evidence type="ECO:0000256" key="6">
    <source>
        <dbReference type="ARBA" id="ARBA00022840"/>
    </source>
</evidence>
<dbReference type="GO" id="GO:0005737">
    <property type="term" value="C:cytoplasm"/>
    <property type="evidence" value="ECO:0007669"/>
    <property type="project" value="UniProtKB-SubCell"/>
</dbReference>
<accession>A0A2S0VVB0</accession>
<proteinExistence type="inferred from homology"/>
<dbReference type="InterPro" id="IPR014729">
    <property type="entry name" value="Rossmann-like_a/b/a_fold"/>
</dbReference>
<dbReference type="PANTHER" id="PTHR43033">
    <property type="entry name" value="TRNA(ILE)-LYSIDINE SYNTHASE-RELATED"/>
    <property type="match status" value="1"/>
</dbReference>
<dbReference type="InterPro" id="IPR012094">
    <property type="entry name" value="tRNA_Ile_lys_synt"/>
</dbReference>
<dbReference type="SMART" id="SM00977">
    <property type="entry name" value="TilS_C"/>
    <property type="match status" value="1"/>
</dbReference>
<evidence type="ECO:0000256" key="4">
    <source>
        <dbReference type="ARBA" id="ARBA00022694"/>
    </source>
</evidence>
<dbReference type="Pfam" id="PF09179">
    <property type="entry name" value="TilS"/>
    <property type="match status" value="1"/>
</dbReference>
<dbReference type="GO" id="GO:0006400">
    <property type="term" value="P:tRNA modification"/>
    <property type="evidence" value="ECO:0007669"/>
    <property type="project" value="UniProtKB-UniRule"/>
</dbReference>
<protein>
    <recommendedName>
        <fullName evidence="8">tRNA(Ile)-lysidine synthase</fullName>
        <ecNumber evidence="8">6.3.4.19</ecNumber>
    </recommendedName>
    <alternativeName>
        <fullName evidence="8">tRNA(Ile)-2-lysyl-cytidine synthase</fullName>
    </alternativeName>
    <alternativeName>
        <fullName evidence="8">tRNA(Ile)-lysidine synthetase</fullName>
    </alternativeName>
</protein>
<dbReference type="InterPro" id="IPR011063">
    <property type="entry name" value="TilS/TtcA_N"/>
</dbReference>
<dbReference type="Pfam" id="PF01171">
    <property type="entry name" value="ATP_bind_3"/>
    <property type="match status" value="1"/>
</dbReference>
<dbReference type="HAMAP" id="MF_01161">
    <property type="entry name" value="tRNA_Ile_lys_synt"/>
    <property type="match status" value="1"/>
</dbReference>
<dbReference type="Gene3D" id="3.40.50.620">
    <property type="entry name" value="HUPs"/>
    <property type="match status" value="1"/>
</dbReference>
<dbReference type="EC" id="6.3.4.19" evidence="8"/>
<feature type="domain" description="Lysidine-tRNA(Ile) synthetase C-terminal" evidence="9">
    <location>
        <begin position="389"/>
        <end position="461"/>
    </location>
</feature>
<dbReference type="GO" id="GO:0005524">
    <property type="term" value="F:ATP binding"/>
    <property type="evidence" value="ECO:0007669"/>
    <property type="project" value="UniProtKB-UniRule"/>
</dbReference>
<dbReference type="NCBIfam" id="TIGR02432">
    <property type="entry name" value="lysidine_TilS_N"/>
    <property type="match status" value="1"/>
</dbReference>
<dbReference type="AlphaFoldDB" id="A0A2S0VVB0"/>
<dbReference type="InterPro" id="IPR015262">
    <property type="entry name" value="tRNA_Ile_lys_synt_subst-bd"/>
</dbReference>
<dbReference type="Gene3D" id="1.20.59.20">
    <property type="match status" value="1"/>
</dbReference>
<evidence type="ECO:0000259" key="9">
    <source>
        <dbReference type="SMART" id="SM00977"/>
    </source>
</evidence>
<dbReference type="SUPFAM" id="SSF56037">
    <property type="entry name" value="PheT/TilS domain"/>
    <property type="match status" value="1"/>
</dbReference>
<evidence type="ECO:0000256" key="7">
    <source>
        <dbReference type="ARBA" id="ARBA00048539"/>
    </source>
</evidence>
<evidence type="ECO:0000256" key="1">
    <source>
        <dbReference type="ARBA" id="ARBA00004496"/>
    </source>
</evidence>
<comment type="domain">
    <text evidence="8">The N-terminal region contains the highly conserved SGGXDS motif, predicted to be a P-loop motif involved in ATP binding.</text>
</comment>
<keyword evidence="4 8" id="KW-0819">tRNA processing</keyword>
<name>A0A2S0VVB0_9ALTE</name>
<comment type="subcellular location">
    <subcellularLocation>
        <location evidence="1 8">Cytoplasm</location>
    </subcellularLocation>
</comment>
<keyword evidence="11" id="KW-1185">Reference proteome</keyword>
<evidence type="ECO:0000256" key="3">
    <source>
        <dbReference type="ARBA" id="ARBA00022598"/>
    </source>
</evidence>
<feature type="binding site" evidence="8">
    <location>
        <begin position="23"/>
        <end position="28"/>
    </location>
    <ligand>
        <name>ATP</name>
        <dbReference type="ChEBI" id="CHEBI:30616"/>
    </ligand>
</feature>
<dbReference type="InterPro" id="IPR012795">
    <property type="entry name" value="tRNA_Ile_lys_synt_N"/>
</dbReference>
<organism evidence="10 11">
    <name type="scientific">Saccharobesus litoralis</name>
    <dbReference type="NCBI Taxonomy" id="2172099"/>
    <lineage>
        <taxon>Bacteria</taxon>
        <taxon>Pseudomonadati</taxon>
        <taxon>Pseudomonadota</taxon>
        <taxon>Gammaproteobacteria</taxon>
        <taxon>Alteromonadales</taxon>
        <taxon>Alteromonadaceae</taxon>
        <taxon>Saccharobesus</taxon>
    </lineage>
</organism>
<evidence type="ECO:0000256" key="5">
    <source>
        <dbReference type="ARBA" id="ARBA00022741"/>
    </source>
</evidence>
<keyword evidence="5 8" id="KW-0547">Nucleotide-binding</keyword>
<dbReference type="EMBL" id="CP026604">
    <property type="protein sequence ID" value="AWB68135.1"/>
    <property type="molecule type" value="Genomic_DNA"/>
</dbReference>
<reference evidence="10 11" key="1">
    <citation type="submission" date="2018-01" db="EMBL/GenBank/DDBJ databases">
        <title>Genome sequence of a Cantenovulum-like bacteria.</title>
        <authorList>
            <person name="Tan W.R."/>
            <person name="Lau N.-S."/>
            <person name="Go F."/>
            <person name="Amirul A.-A.A."/>
        </authorList>
    </citation>
    <scope>NUCLEOTIDE SEQUENCE [LARGE SCALE GENOMIC DNA]</scope>
    <source>
        <strain evidence="10 11">CCB-QB4</strain>
    </source>
</reference>
<dbReference type="Proteomes" id="UP000244441">
    <property type="component" value="Chromosome"/>
</dbReference>
<dbReference type="KEGG" id="cate:C2869_17685"/>
<keyword evidence="6 8" id="KW-0067">ATP-binding</keyword>
<dbReference type="SUPFAM" id="SSF52402">
    <property type="entry name" value="Adenine nucleotide alpha hydrolases-like"/>
    <property type="match status" value="1"/>
</dbReference>
<evidence type="ECO:0000256" key="2">
    <source>
        <dbReference type="ARBA" id="ARBA00022490"/>
    </source>
</evidence>
<dbReference type="CDD" id="cd01992">
    <property type="entry name" value="TilS_N"/>
    <property type="match status" value="1"/>
</dbReference>
<dbReference type="GO" id="GO:0032267">
    <property type="term" value="F:tRNA(Ile)-lysidine synthase activity"/>
    <property type="evidence" value="ECO:0007669"/>
    <property type="project" value="UniProtKB-EC"/>
</dbReference>
<gene>
    <name evidence="8 10" type="primary">tilS</name>
    <name evidence="10" type="ORF">C2869_17685</name>
</gene>
<dbReference type="RefSeq" id="WP_108604200.1">
    <property type="nucleotide sequence ID" value="NZ_CP026604.1"/>
</dbReference>
<comment type="catalytic activity">
    <reaction evidence="7 8">
        <text>cytidine(34) in tRNA(Ile2) + L-lysine + ATP = lysidine(34) in tRNA(Ile2) + AMP + diphosphate + H(+)</text>
        <dbReference type="Rhea" id="RHEA:43744"/>
        <dbReference type="Rhea" id="RHEA-COMP:10625"/>
        <dbReference type="Rhea" id="RHEA-COMP:10670"/>
        <dbReference type="ChEBI" id="CHEBI:15378"/>
        <dbReference type="ChEBI" id="CHEBI:30616"/>
        <dbReference type="ChEBI" id="CHEBI:32551"/>
        <dbReference type="ChEBI" id="CHEBI:33019"/>
        <dbReference type="ChEBI" id="CHEBI:82748"/>
        <dbReference type="ChEBI" id="CHEBI:83665"/>
        <dbReference type="ChEBI" id="CHEBI:456215"/>
        <dbReference type="EC" id="6.3.4.19"/>
    </reaction>
</comment>
<dbReference type="InterPro" id="IPR012796">
    <property type="entry name" value="Lysidine-tRNA-synth_C"/>
</dbReference>
<comment type="function">
    <text evidence="8">Ligates lysine onto the cytidine present at position 34 of the AUA codon-specific tRNA(Ile) that contains the anticodon CAU, in an ATP-dependent manner. Cytidine is converted to lysidine, thus changing the amino acid specificity of the tRNA from methionine to isoleucine.</text>
</comment>
<dbReference type="NCBIfam" id="TIGR02433">
    <property type="entry name" value="lysidine_TilS_C"/>
    <property type="match status" value="1"/>
</dbReference>
<sequence>MPKLNTQVQYYLNQPCPIFIALSGGLDSSVLLHMAAMARQADQPLYAIHINHGLSKNAEQWQHHCQLMCERLNVTLLTAKASITTKTRTSLEAQAREARYQLMQQLIMQQTNSPALLLTGQHMDDQVETFFIRLKRGSGPKGLAAMRAERQLTSSIKLVRPLLHVRRQQLVQYAQSHHLTWVEDESNADNQFDRNFLRNQILPMLETRWSGFSQCVNRSAELAAEYNDLVTELAEELLQGAKCEALPCELGMADSLKVLLEQLPGHAIDKLSLNAFKELSPAKQRALLRCWLASHGVDAPSQQQMQLIQQQLFVQEANADTHIKLSQVQLRVYRHTLFLIANSQIAKVAALPEINLVLSTQDVKNKVFLQVVDGVSASFTINIVNSHEVKITNRLAGSVRCQPQGRQGSRQVKKLMHEYAIPPWQRSNICFVVQDKQVCGAVGVWQSHLDTRDTSHQQIEISYA</sequence>